<evidence type="ECO:0000256" key="1">
    <source>
        <dbReference type="SAM" id="Phobius"/>
    </source>
</evidence>
<keyword evidence="1" id="KW-1133">Transmembrane helix</keyword>
<dbReference type="OMA" id="SPAENDW"/>
<proteinExistence type="predicted"/>
<accession>E9AYQ8</accession>
<organism evidence="2 3">
    <name type="scientific">Leishmania mexicana (strain MHOM/GT/2001/U1103)</name>
    <dbReference type="NCBI Taxonomy" id="929439"/>
    <lineage>
        <taxon>Eukaryota</taxon>
        <taxon>Discoba</taxon>
        <taxon>Euglenozoa</taxon>
        <taxon>Kinetoplastea</taxon>
        <taxon>Metakinetoplastina</taxon>
        <taxon>Trypanosomatida</taxon>
        <taxon>Trypanosomatidae</taxon>
        <taxon>Leishmaniinae</taxon>
        <taxon>Leishmania</taxon>
    </lineage>
</organism>
<dbReference type="KEGG" id="lmi:LMXM_27_0060"/>
<dbReference type="AlphaFoldDB" id="E9AYQ8"/>
<evidence type="ECO:0000313" key="3">
    <source>
        <dbReference type="Proteomes" id="UP000007259"/>
    </source>
</evidence>
<name>E9AYQ8_LEIMU</name>
<gene>
    <name evidence="2" type="ORF">LMXM_27_0060</name>
</gene>
<dbReference type="Proteomes" id="UP000007259">
    <property type="component" value="Chromosome 27"/>
</dbReference>
<dbReference type="EMBL" id="FR799580">
    <property type="protein sequence ID" value="CBZ28101.1"/>
    <property type="molecule type" value="Genomic_DNA"/>
</dbReference>
<evidence type="ECO:0000313" key="2">
    <source>
        <dbReference type="EMBL" id="CBZ28101.1"/>
    </source>
</evidence>
<dbReference type="RefSeq" id="XP_003876580.1">
    <property type="nucleotide sequence ID" value="XM_003876531.1"/>
</dbReference>
<keyword evidence="1" id="KW-0472">Membrane</keyword>
<dbReference type="VEuPathDB" id="TriTrypDB:LmxM.27.0060"/>
<dbReference type="GeneID" id="13449754"/>
<keyword evidence="3" id="KW-1185">Reference proteome</keyword>
<reference evidence="2 3" key="1">
    <citation type="journal article" date="2011" name="Genome Res.">
        <title>Chromosome and gene copy number variation allow major structural change between species and strains of Leishmania.</title>
        <authorList>
            <person name="Rogers M.B."/>
            <person name="Hilley J.D."/>
            <person name="Dickens N.J."/>
            <person name="Wilkes J."/>
            <person name="Bates P.A."/>
            <person name="Depledge D.P."/>
            <person name="Harris D."/>
            <person name="Her Y."/>
            <person name="Herzyk P."/>
            <person name="Imamura H."/>
            <person name="Otto T.D."/>
            <person name="Sanders M."/>
            <person name="Seeger K."/>
            <person name="Dujardin J.C."/>
            <person name="Berriman M."/>
            <person name="Smith D.F."/>
            <person name="Hertz-Fowler C."/>
            <person name="Mottram J.C."/>
        </authorList>
    </citation>
    <scope>NUCLEOTIDE SEQUENCE [LARGE SCALE GENOMIC DNA]</scope>
    <source>
        <strain evidence="2 3">MHOM/GT/2001/U1103</strain>
    </source>
</reference>
<dbReference type="OrthoDB" id="263315at2759"/>
<protein>
    <submittedName>
        <fullName evidence="2">Uncharacterized protein</fullName>
    </submittedName>
</protein>
<feature type="transmembrane region" description="Helical" evidence="1">
    <location>
        <begin position="99"/>
        <end position="116"/>
    </location>
</feature>
<keyword evidence="1" id="KW-0812">Transmembrane</keyword>
<sequence length="147" mass="16629">MFKWLCPGPFGTGLGRRLHCRYVVPCFLACSALSRASVNASRPCYSETSLSHLASLCTSSQIRPTITQRHTYVLVVIMPRAHQKVEADSSIFSHIVEQGWVAFIILGALMIGLRLYNVKQRRNQRKLLREELMAEMGYRSKASRKGD</sequence>